<dbReference type="PROSITE" id="PS50144">
    <property type="entry name" value="MATH"/>
    <property type="match status" value="1"/>
</dbReference>
<comment type="caution">
    <text evidence="2">The sequence shown here is derived from an EMBL/GenBank/DDBJ whole genome shotgun (WGS) entry which is preliminary data.</text>
</comment>
<dbReference type="SUPFAM" id="SSF49599">
    <property type="entry name" value="TRAF domain-like"/>
    <property type="match status" value="2"/>
</dbReference>
<dbReference type="EMBL" id="JBAMMX010000006">
    <property type="protein sequence ID" value="KAK6939004.1"/>
    <property type="molecule type" value="Genomic_DNA"/>
</dbReference>
<protein>
    <submittedName>
        <fullName evidence="2">Proteasome assembly chaperone 4</fullName>
    </submittedName>
</protein>
<dbReference type="AlphaFoldDB" id="A0AAN8VWE0"/>
<proteinExistence type="predicted"/>
<evidence type="ECO:0000313" key="2">
    <source>
        <dbReference type="EMBL" id="KAK6939004.1"/>
    </source>
</evidence>
<dbReference type="Pfam" id="PF16093">
    <property type="entry name" value="PAC4"/>
    <property type="match status" value="1"/>
</dbReference>
<sequence length="407" mass="44696">MGSRVNEGSSTSTCRADEEEGVQVTCFSHVVDDVLLHFQIIRLHKQIYAWIGCNSAKLGHLYAAATTRPSNTVSVTSILGGTSDNTGSGIARRLVLKTGVNVVLACNIPKNCPMLEAAAEKKLIEKLICLGYTKPKSEGCSFSQQRFVEMAFLGVFVGRSVVTGILRSLSDASPTHYIVKIQSFSSFSKNSVKRYDTGEFEAGGYKWKLVLYPSGNQSKNVKDHISLYLAIVDTNTMGKGRCFHGMKLEHGYDQFVPLKSFNDASGGYLVEDTCVFGAEVFVCKERASSKGECLSMIKEPVSFKHSWRIENFSKLDSEFYDSTPFISALPRGKKICAECTLRIIDQMHAKHHSCKATFWFTASNQECGSARFISVSYFGRSNVGFLAKDACLVEAEVSVIGVTNSLS</sequence>
<dbReference type="InterPro" id="IPR002083">
    <property type="entry name" value="MATH/TRAF_dom"/>
</dbReference>
<dbReference type="Proteomes" id="UP001370490">
    <property type="component" value="Unassembled WGS sequence"/>
</dbReference>
<dbReference type="Gene3D" id="2.60.210.10">
    <property type="entry name" value="Apoptosis, Tumor Necrosis Factor Receptor Associated Protein 2, Chain A"/>
    <property type="match status" value="3"/>
</dbReference>
<dbReference type="InterPro" id="IPR032157">
    <property type="entry name" value="PAC4"/>
</dbReference>
<evidence type="ECO:0000259" key="1">
    <source>
        <dbReference type="PROSITE" id="PS50144"/>
    </source>
</evidence>
<dbReference type="InterPro" id="IPR008974">
    <property type="entry name" value="TRAF-like"/>
</dbReference>
<organism evidence="2 3">
    <name type="scientific">Dillenia turbinata</name>
    <dbReference type="NCBI Taxonomy" id="194707"/>
    <lineage>
        <taxon>Eukaryota</taxon>
        <taxon>Viridiplantae</taxon>
        <taxon>Streptophyta</taxon>
        <taxon>Embryophyta</taxon>
        <taxon>Tracheophyta</taxon>
        <taxon>Spermatophyta</taxon>
        <taxon>Magnoliopsida</taxon>
        <taxon>eudicotyledons</taxon>
        <taxon>Gunneridae</taxon>
        <taxon>Pentapetalae</taxon>
        <taxon>Dilleniales</taxon>
        <taxon>Dilleniaceae</taxon>
        <taxon>Dillenia</taxon>
    </lineage>
</organism>
<keyword evidence="3" id="KW-1185">Reference proteome</keyword>
<accession>A0AAN8VWE0</accession>
<name>A0AAN8VWE0_9MAGN</name>
<gene>
    <name evidence="2" type="ORF">RJ641_032512</name>
</gene>
<dbReference type="GO" id="GO:0000502">
    <property type="term" value="C:proteasome complex"/>
    <property type="evidence" value="ECO:0007669"/>
    <property type="project" value="UniProtKB-KW"/>
</dbReference>
<keyword evidence="2" id="KW-0647">Proteasome</keyword>
<evidence type="ECO:0000313" key="3">
    <source>
        <dbReference type="Proteomes" id="UP001370490"/>
    </source>
</evidence>
<feature type="domain" description="MATH" evidence="1">
    <location>
        <begin position="174"/>
        <end position="397"/>
    </location>
</feature>
<reference evidence="2 3" key="1">
    <citation type="submission" date="2023-12" db="EMBL/GenBank/DDBJ databases">
        <title>A high-quality genome assembly for Dillenia turbinata (Dilleniales).</title>
        <authorList>
            <person name="Chanderbali A."/>
        </authorList>
    </citation>
    <scope>NUCLEOTIDE SEQUENCE [LARGE SCALE GENOMIC DNA]</scope>
    <source>
        <strain evidence="2">LSX21</strain>
        <tissue evidence="2">Leaf</tissue>
    </source>
</reference>
<dbReference type="PANTHER" id="PTHR46162">
    <property type="entry name" value="TRAF-LIKE FAMILY PROTEIN"/>
    <property type="match status" value="1"/>
</dbReference>
<dbReference type="CDD" id="cd00121">
    <property type="entry name" value="MATH"/>
    <property type="match status" value="2"/>
</dbReference>
<dbReference type="Pfam" id="PF22486">
    <property type="entry name" value="MATH_2"/>
    <property type="match status" value="1"/>
</dbReference>
<dbReference type="PANTHER" id="PTHR46162:SF2">
    <property type="entry name" value="ANKYRIN REPEAT-CONTAINING PROTEIN-RELATED"/>
    <property type="match status" value="1"/>
</dbReference>
<dbReference type="GO" id="GO:0043248">
    <property type="term" value="P:proteasome assembly"/>
    <property type="evidence" value="ECO:0007669"/>
    <property type="project" value="InterPro"/>
</dbReference>